<sequence length="124" mass="13920">MISCNHTPQNKAAQTALNFYKAMYSLKLTEAKQYCTPEATKLVDFIASNIKETDFIKLKEAGDPEISVVESNINPGDSTATVKLKVSNYIQLNLLTGKSTIEKEKEDEVDLVKINDKWLVDLHK</sequence>
<organism evidence="1 2">
    <name type="scientific">Bacteroides sedimenti</name>
    <dbReference type="NCBI Taxonomy" id="2136147"/>
    <lineage>
        <taxon>Bacteria</taxon>
        <taxon>Pseudomonadati</taxon>
        <taxon>Bacteroidota</taxon>
        <taxon>Bacteroidia</taxon>
        <taxon>Bacteroidales</taxon>
        <taxon>Bacteroidaceae</taxon>
        <taxon>Bacteroides</taxon>
    </lineage>
</organism>
<reference evidence="1 2" key="1">
    <citation type="submission" date="2023-04" db="EMBL/GenBank/DDBJ databases">
        <title>Draft genome sequence of acteroides sedimenti strain YN3PY1.</title>
        <authorList>
            <person name="Yoshida N."/>
        </authorList>
    </citation>
    <scope>NUCLEOTIDE SEQUENCE [LARGE SCALE GENOMIC DNA]</scope>
    <source>
        <strain evidence="1 2">YN3PY1</strain>
    </source>
</reference>
<dbReference type="EMBL" id="AP028055">
    <property type="protein sequence ID" value="BEG98590.1"/>
    <property type="molecule type" value="Genomic_DNA"/>
</dbReference>
<protein>
    <recommendedName>
        <fullName evidence="3">DUF4878 domain-containing protein</fullName>
    </recommendedName>
</protein>
<keyword evidence="2" id="KW-1185">Reference proteome</keyword>
<dbReference type="Gene3D" id="3.10.450.50">
    <property type="match status" value="1"/>
</dbReference>
<dbReference type="Proteomes" id="UP001496674">
    <property type="component" value="Chromosome"/>
</dbReference>
<evidence type="ECO:0008006" key="3">
    <source>
        <dbReference type="Google" id="ProtNLM"/>
    </source>
</evidence>
<gene>
    <name evidence="1" type="ORF">BSYN_08550</name>
</gene>
<accession>A0ABN6Z920</accession>
<evidence type="ECO:0000313" key="2">
    <source>
        <dbReference type="Proteomes" id="UP001496674"/>
    </source>
</evidence>
<evidence type="ECO:0000313" key="1">
    <source>
        <dbReference type="EMBL" id="BEG98590.1"/>
    </source>
</evidence>
<name>A0ABN6Z920_9BACE</name>
<proteinExistence type="predicted"/>